<dbReference type="Proteomes" id="UP001611263">
    <property type="component" value="Unassembled WGS sequence"/>
</dbReference>
<comment type="caution">
    <text evidence="1">The sequence shown here is derived from an EMBL/GenBank/DDBJ whole genome shotgun (WGS) entry which is preliminary data.</text>
</comment>
<dbReference type="RefSeq" id="WP_063820596.1">
    <property type="nucleotide sequence ID" value="NZ_JBIRUQ010000001.1"/>
</dbReference>
<dbReference type="GeneID" id="93505996"/>
<accession>A0ABW7TIT1</accession>
<reference evidence="1 2" key="1">
    <citation type="submission" date="2024-10" db="EMBL/GenBank/DDBJ databases">
        <title>The Natural Products Discovery Center: Release of the First 8490 Sequenced Strains for Exploring Actinobacteria Biosynthetic Diversity.</title>
        <authorList>
            <person name="Kalkreuter E."/>
            <person name="Kautsar S.A."/>
            <person name="Yang D."/>
            <person name="Bader C.D."/>
            <person name="Teijaro C.N."/>
            <person name="Fluegel L."/>
            <person name="Davis C.M."/>
            <person name="Simpson J.R."/>
            <person name="Lauterbach L."/>
            <person name="Steele A.D."/>
            <person name="Gui C."/>
            <person name="Meng S."/>
            <person name="Li G."/>
            <person name="Viehrig K."/>
            <person name="Ye F."/>
            <person name="Su P."/>
            <person name="Kiefer A.F."/>
            <person name="Nichols A."/>
            <person name="Cepeda A.J."/>
            <person name="Yan W."/>
            <person name="Fan B."/>
            <person name="Jiang Y."/>
            <person name="Adhikari A."/>
            <person name="Zheng C.-J."/>
            <person name="Schuster L."/>
            <person name="Cowan T.M."/>
            <person name="Smanski M.J."/>
            <person name="Chevrette M.G."/>
            <person name="De Carvalho L.P.S."/>
            <person name="Shen B."/>
        </authorList>
    </citation>
    <scope>NUCLEOTIDE SEQUENCE [LARGE SCALE GENOMIC DNA]</scope>
    <source>
        <strain evidence="1 2">NPDC020568</strain>
    </source>
</reference>
<dbReference type="EMBL" id="JBIRUQ010000001">
    <property type="protein sequence ID" value="MFI1459756.1"/>
    <property type="molecule type" value="Genomic_DNA"/>
</dbReference>
<name>A0ABW7TIT1_9NOCA</name>
<keyword evidence="2" id="KW-1185">Reference proteome</keyword>
<evidence type="ECO:0000313" key="1">
    <source>
        <dbReference type="EMBL" id="MFI1459756.1"/>
    </source>
</evidence>
<organism evidence="1 2">
    <name type="scientific">Nocardia carnea</name>
    <dbReference type="NCBI Taxonomy" id="37328"/>
    <lineage>
        <taxon>Bacteria</taxon>
        <taxon>Bacillati</taxon>
        <taxon>Actinomycetota</taxon>
        <taxon>Actinomycetes</taxon>
        <taxon>Mycobacteriales</taxon>
        <taxon>Nocardiaceae</taxon>
        <taxon>Nocardia</taxon>
    </lineage>
</organism>
<protein>
    <submittedName>
        <fullName evidence="1">DUF4380 domain-containing protein</fullName>
    </submittedName>
</protein>
<sequence>MTPRSPATGPLVEIDEGDGRRPDIVWLDNAVLRLGFVPTLGGRLLSVQLRGRETLWRNTDMLDENLYPVPPHIPAPVSGPMSVWNNYGGDKTWPAPQGWSGPAEWAGPPDPVLDSGVYDRRVEQAPGAVTLTMTSGHDPRTGLTLTREITLRDGQSWYDARLEARNTSAQPVRWALWNVTQRAAGGPGSGGVYVGVTDGDHRAVPLAVGTGTPRYEVLGTDRVLVPHQDVVGKIGFPGASGWLAHAAHGITTTQTFTVDPGGDYPDSGSRVEVWMEHPLSAPIEHLGGLHPRARIVEIELLGSSAMLAPGEHTALRYRCATAAGAGEVRTVTPVGHWESDARFAAYADGDLLAGGIAVGGVRAGAVTTLDNTLIGSPVRLREHGTGVEYELGTAPGPGRAYDQKEGL</sequence>
<gene>
    <name evidence="1" type="ORF">ACH4WX_03435</name>
</gene>
<proteinExistence type="predicted"/>
<dbReference type="InterPro" id="IPR025488">
    <property type="entry name" value="DUF4380"/>
</dbReference>
<dbReference type="Pfam" id="PF14315">
    <property type="entry name" value="DUF4380"/>
    <property type="match status" value="1"/>
</dbReference>
<evidence type="ECO:0000313" key="2">
    <source>
        <dbReference type="Proteomes" id="UP001611263"/>
    </source>
</evidence>